<accession>A0A014P789</accession>
<dbReference type="EMBL" id="JELW01000025">
    <property type="protein sequence ID" value="EXU98634.1"/>
    <property type="molecule type" value="Genomic_DNA"/>
</dbReference>
<proteinExistence type="predicted"/>
<organism evidence="2 3">
    <name type="scientific">Metarhizium robertsii</name>
    <dbReference type="NCBI Taxonomy" id="568076"/>
    <lineage>
        <taxon>Eukaryota</taxon>
        <taxon>Fungi</taxon>
        <taxon>Dikarya</taxon>
        <taxon>Ascomycota</taxon>
        <taxon>Pezizomycotina</taxon>
        <taxon>Sordariomycetes</taxon>
        <taxon>Hypocreomycetidae</taxon>
        <taxon>Hypocreales</taxon>
        <taxon>Clavicipitaceae</taxon>
        <taxon>Metarhizium</taxon>
    </lineage>
</organism>
<dbReference type="eggNOG" id="ENOG502S96F">
    <property type="taxonomic scope" value="Eukaryota"/>
</dbReference>
<dbReference type="InterPro" id="IPR053863">
    <property type="entry name" value="Glyoxy/Ble-like_N"/>
</dbReference>
<evidence type="ECO:0000259" key="1">
    <source>
        <dbReference type="Pfam" id="PF22677"/>
    </source>
</evidence>
<dbReference type="Proteomes" id="UP000030151">
    <property type="component" value="Unassembled WGS sequence"/>
</dbReference>
<evidence type="ECO:0000313" key="2">
    <source>
        <dbReference type="EMBL" id="EXU98634.1"/>
    </source>
</evidence>
<dbReference type="InterPro" id="IPR029068">
    <property type="entry name" value="Glyas_Bleomycin-R_OHBP_Dase"/>
</dbReference>
<dbReference type="InterPro" id="IPR052164">
    <property type="entry name" value="Anthracycline_SecMetBiosynth"/>
</dbReference>
<sequence>MSNDTENQPAFGQICWLEIAVYDIKRASKLYSEVFGWKINEDAMAMGHHGIEAMHMFESPGKKLSGGFLVMQEGYQMTRYGSLEKEVLPPLPTFCVKDCDETLKQVEGLGGSTQCPKTAIGGDMGHYARFNDSEGNIIGIWSQE</sequence>
<dbReference type="AlphaFoldDB" id="A0A014P789"/>
<comment type="caution">
    <text evidence="2">The sequence shown here is derived from an EMBL/GenBank/DDBJ whole genome shotgun (WGS) entry which is preliminary data.</text>
</comment>
<feature type="domain" description="Glyoxalase/Bleomycin resistance-like N-terminal" evidence="1">
    <location>
        <begin position="13"/>
        <end position="45"/>
    </location>
</feature>
<gene>
    <name evidence="2" type="ORF">X797_008348</name>
</gene>
<dbReference type="HOGENOM" id="CLU_127592_4_0_1"/>
<dbReference type="SUPFAM" id="SSF54593">
    <property type="entry name" value="Glyoxalase/Bleomycin resistance protein/Dihydroxybiphenyl dioxygenase"/>
    <property type="match status" value="1"/>
</dbReference>
<dbReference type="CDD" id="cd07247">
    <property type="entry name" value="SgaA_N_like"/>
    <property type="match status" value="1"/>
</dbReference>
<name>A0A014P789_9HYPO</name>
<reference evidence="2 3" key="1">
    <citation type="submission" date="2014-02" db="EMBL/GenBank/DDBJ databases">
        <title>The genome sequence of the entomopathogenic fungus Metarhizium robertsii ARSEF 2575.</title>
        <authorList>
            <person name="Giuliano Garisto Donzelli B."/>
            <person name="Roe B.A."/>
            <person name="Macmil S.L."/>
            <person name="Krasnoff S.B."/>
            <person name="Gibson D.M."/>
        </authorList>
    </citation>
    <scope>NUCLEOTIDE SEQUENCE [LARGE SCALE GENOMIC DNA]</scope>
    <source>
        <strain evidence="2 3">ARSEF 2575</strain>
    </source>
</reference>
<dbReference type="Pfam" id="PF22677">
    <property type="entry name" value="Ble-like_N"/>
    <property type="match status" value="1"/>
</dbReference>
<dbReference type="Gene3D" id="3.10.180.10">
    <property type="entry name" value="2,3-Dihydroxybiphenyl 1,2-Dioxygenase, domain 1"/>
    <property type="match status" value="1"/>
</dbReference>
<dbReference type="OrthoDB" id="447346at2759"/>
<protein>
    <submittedName>
        <fullName evidence="2">Glyoxalase-like domain protein</fullName>
    </submittedName>
</protein>
<dbReference type="PANTHER" id="PTHR33993">
    <property type="entry name" value="GLYOXALASE-RELATED"/>
    <property type="match status" value="1"/>
</dbReference>
<evidence type="ECO:0000313" key="3">
    <source>
        <dbReference type="Proteomes" id="UP000030151"/>
    </source>
</evidence>